<dbReference type="AlphaFoldDB" id="A0A3R8S1L6"/>
<protein>
    <submittedName>
        <fullName evidence="2">DUF1501 domain-containing protein</fullName>
    </submittedName>
</protein>
<feature type="chain" id="PRO_5018556425" evidence="1">
    <location>
        <begin position="41"/>
        <end position="535"/>
    </location>
</feature>
<dbReference type="InterPro" id="IPR010869">
    <property type="entry name" value="DUF1501"/>
</dbReference>
<evidence type="ECO:0000313" key="2">
    <source>
        <dbReference type="EMBL" id="RRS03266.1"/>
    </source>
</evidence>
<dbReference type="Proteomes" id="UP000269265">
    <property type="component" value="Unassembled WGS sequence"/>
</dbReference>
<dbReference type="PANTHER" id="PTHR43737:SF1">
    <property type="entry name" value="DUF1501 DOMAIN-CONTAINING PROTEIN"/>
    <property type="match status" value="1"/>
</dbReference>
<feature type="signal peptide" evidence="1">
    <location>
        <begin position="1"/>
        <end position="40"/>
    </location>
</feature>
<name>A0A3R8S1L6_9BURK</name>
<dbReference type="Pfam" id="PF07394">
    <property type="entry name" value="DUF1501"/>
    <property type="match status" value="1"/>
</dbReference>
<proteinExistence type="predicted"/>
<comment type="caution">
    <text evidence="2">The sequence shown here is derived from an EMBL/GenBank/DDBJ whole genome shotgun (WGS) entry which is preliminary data.</text>
</comment>
<evidence type="ECO:0000256" key="1">
    <source>
        <dbReference type="SAM" id="SignalP"/>
    </source>
</evidence>
<dbReference type="InterPro" id="IPR006311">
    <property type="entry name" value="TAT_signal"/>
</dbReference>
<dbReference type="OrthoDB" id="9779968at2"/>
<evidence type="ECO:0000313" key="3">
    <source>
        <dbReference type="Proteomes" id="UP000269265"/>
    </source>
</evidence>
<reference evidence="2 3" key="1">
    <citation type="submission" date="2018-12" db="EMBL/GenBank/DDBJ databases">
        <title>The whole draft genome of Aquabacterium sp. SJQ9.</title>
        <authorList>
            <person name="Sun L."/>
            <person name="Gao X."/>
            <person name="Chen W."/>
            <person name="Huang K."/>
        </authorList>
    </citation>
    <scope>NUCLEOTIDE SEQUENCE [LARGE SCALE GENOMIC DNA]</scope>
    <source>
        <strain evidence="2 3">SJQ9</strain>
    </source>
</reference>
<dbReference type="RefSeq" id="WP_125244358.1">
    <property type="nucleotide sequence ID" value="NZ_RSED01000013.1"/>
</dbReference>
<keyword evidence="3" id="KW-1185">Reference proteome</keyword>
<gene>
    <name evidence="2" type="ORF">EIP75_16385</name>
</gene>
<keyword evidence="1" id="KW-0732">Signal</keyword>
<accession>A0A3R8S1L6</accession>
<dbReference type="PANTHER" id="PTHR43737">
    <property type="entry name" value="BLL7424 PROTEIN"/>
    <property type="match status" value="1"/>
</dbReference>
<sequence>MSQQASRRAFLRHAAALGSLGAAAPLGMSLSMLGHASAQAAQGDYKALVCVFLAGGNDAYNTVVPTDSDSWTHYVNQRDPMARGSAGSGTSIALLPAGTAANTQAEAGSPARLGGVLPIGHSGRAAHASRQFAMHPLLTDVQGLHQAGRVAVLANVGPLKRRLTKAEYLGEVAPRPAKLFSHNDQQSTWQSFSPEGADNGWGGRMGDLLMSGNATGLGAAAGLAQRSFTCLSPGSNGIWLSGAQVQALQVGAMGLLDLGGWGSVLGSSSLRSAMAEVMSTGTADNLFWADHQAVAQRSMAIQSLIGPILPPLSSTNGSAPWATPGNANPWIDPMLSYLSPNTGAARFNSLALQFQMVARLIDANRTGNLGMRRQVFMVTLGGFDTHAIQNQEHSERMAQLNHALAYFDRVLGQMPSGDMRNQVTTFTASEFGRNLANNGDGTDHGWGSHHLIMGGAVNGREVYGTYPQLATGNTNNQYDSPDLLQNGAMLPSTSVDQYAYTLGKWMGLSAGDLSGILPNLGNFNSSTHDLGFMAT</sequence>
<organism evidence="2 3">
    <name type="scientific">Aquabacterium soli</name>
    <dbReference type="NCBI Taxonomy" id="2493092"/>
    <lineage>
        <taxon>Bacteria</taxon>
        <taxon>Pseudomonadati</taxon>
        <taxon>Pseudomonadota</taxon>
        <taxon>Betaproteobacteria</taxon>
        <taxon>Burkholderiales</taxon>
        <taxon>Aquabacterium</taxon>
    </lineage>
</organism>
<dbReference type="PROSITE" id="PS51318">
    <property type="entry name" value="TAT"/>
    <property type="match status" value="1"/>
</dbReference>
<dbReference type="EMBL" id="RSED01000013">
    <property type="protein sequence ID" value="RRS03266.1"/>
    <property type="molecule type" value="Genomic_DNA"/>
</dbReference>